<proteinExistence type="predicted"/>
<sequence length="248" mass="27802">MLRSNSRLSLTPSYDGTTNPTHHVSRRRFNQLEAARKHGLRLEKHAGIGIALIWIKYNIWFKKRGDCLWSAMKSVVALQQANEIDAEIIQRINPVFGLDDWRRPAPTYNIDILFACINKSCTTHALGFHLNLPKTSNLVTIENVSSLLQNDSDFMGVILRLGSLSATAGTIAVYKKRGVFRFFTHQFGFSEVGPAALIEFFGNLSKTAGFMNYKHACFFEVVPFTPDFFRRTSSSNRDGASASASAYV</sequence>
<reference evidence="2" key="1">
    <citation type="submission" date="2022-10" db="EMBL/GenBank/DDBJ databases">
        <title>Completed Genome Sequence of two octocoral isolated bacterium, Endozoicomonas euniceicola EF212T and Endozoicomonas gorgoniicola PS125T.</title>
        <authorList>
            <person name="Chiou Y.-J."/>
            <person name="Chen Y.-H."/>
        </authorList>
    </citation>
    <scope>NUCLEOTIDE SEQUENCE</scope>
    <source>
        <strain evidence="2">EF212</strain>
    </source>
</reference>
<evidence type="ECO:0000313" key="3">
    <source>
        <dbReference type="Proteomes" id="UP001163255"/>
    </source>
</evidence>
<feature type="region of interest" description="Disordered" evidence="1">
    <location>
        <begin position="1"/>
        <end position="22"/>
    </location>
</feature>
<evidence type="ECO:0000313" key="2">
    <source>
        <dbReference type="EMBL" id="UYM15844.1"/>
    </source>
</evidence>
<accession>A0ABY6GV55</accession>
<protein>
    <submittedName>
        <fullName evidence="2">Uncharacterized protein</fullName>
    </submittedName>
</protein>
<dbReference type="Proteomes" id="UP001163255">
    <property type="component" value="Chromosome"/>
</dbReference>
<organism evidence="2 3">
    <name type="scientific">Endozoicomonas euniceicola</name>
    <dbReference type="NCBI Taxonomy" id="1234143"/>
    <lineage>
        <taxon>Bacteria</taxon>
        <taxon>Pseudomonadati</taxon>
        <taxon>Pseudomonadota</taxon>
        <taxon>Gammaproteobacteria</taxon>
        <taxon>Oceanospirillales</taxon>
        <taxon>Endozoicomonadaceae</taxon>
        <taxon>Endozoicomonas</taxon>
    </lineage>
</organism>
<name>A0ABY6GV55_9GAMM</name>
<keyword evidence="3" id="KW-1185">Reference proteome</keyword>
<dbReference type="EMBL" id="CP103300">
    <property type="protein sequence ID" value="UYM15844.1"/>
    <property type="molecule type" value="Genomic_DNA"/>
</dbReference>
<dbReference type="RefSeq" id="WP_262598053.1">
    <property type="nucleotide sequence ID" value="NZ_CP103300.1"/>
</dbReference>
<gene>
    <name evidence="2" type="ORF">NX720_23965</name>
</gene>
<evidence type="ECO:0000256" key="1">
    <source>
        <dbReference type="SAM" id="MobiDB-lite"/>
    </source>
</evidence>